<reference evidence="2" key="1">
    <citation type="submission" date="2022-09" db="EMBL/GenBank/DDBJ databases">
        <title>Actin cytoskeleton and complex cell architecture in an #Asgard archaeon.</title>
        <authorList>
            <person name="Ponce Toledo R.I."/>
            <person name="Schleper C."/>
            <person name="Rodrigues Oliveira T."/>
            <person name="Wollweber F."/>
            <person name="Xu J."/>
            <person name="Rittmann S."/>
            <person name="Klingl A."/>
            <person name="Pilhofer M."/>
        </authorList>
    </citation>
    <scope>NUCLEOTIDE SEQUENCE</scope>
    <source>
        <strain evidence="2">B-35</strain>
    </source>
</reference>
<feature type="transmembrane region" description="Helical" evidence="1">
    <location>
        <begin position="12"/>
        <end position="30"/>
    </location>
</feature>
<evidence type="ECO:0008006" key="4">
    <source>
        <dbReference type="Google" id="ProtNLM"/>
    </source>
</evidence>
<proteinExistence type="predicted"/>
<sequence>MAGWLSAEAAYIAVPIVTLFLGILIGYLAQQSGFCSIGGIRDLFLFKHTRLFFGYLALIVSSFVSYLIFSLIWSGEFPNFFWAIKNGITTPIPGAPGGLANWAYIILAIIGGLGLGILGVFLGGCPLRQTVMGFEGNIKSIFFIVGMLIGAVVFHLWIASWVVSLFGG</sequence>
<keyword evidence="1" id="KW-1133">Transmembrane helix</keyword>
<feature type="transmembrane region" description="Helical" evidence="1">
    <location>
        <begin position="142"/>
        <end position="163"/>
    </location>
</feature>
<keyword evidence="1" id="KW-0812">Transmembrane</keyword>
<dbReference type="Proteomes" id="UP001208689">
    <property type="component" value="Chromosome"/>
</dbReference>
<organism evidence="2 3">
    <name type="scientific">Candidatus Lokiarchaeum ossiferum</name>
    <dbReference type="NCBI Taxonomy" id="2951803"/>
    <lineage>
        <taxon>Archaea</taxon>
        <taxon>Promethearchaeati</taxon>
        <taxon>Promethearchaeota</taxon>
        <taxon>Promethearchaeia</taxon>
        <taxon>Promethearchaeales</taxon>
        <taxon>Promethearchaeaceae</taxon>
        <taxon>Candidatus Lokiarchaeum</taxon>
    </lineage>
</organism>
<evidence type="ECO:0000313" key="2">
    <source>
        <dbReference type="EMBL" id="UYP45621.1"/>
    </source>
</evidence>
<protein>
    <recommendedName>
        <fullName evidence="4">Sulphur transport domain-containing protein</fullName>
    </recommendedName>
</protein>
<keyword evidence="3" id="KW-1185">Reference proteome</keyword>
<gene>
    <name evidence="2" type="ORF">NEF87_001906</name>
</gene>
<evidence type="ECO:0000313" key="3">
    <source>
        <dbReference type="Proteomes" id="UP001208689"/>
    </source>
</evidence>
<feature type="transmembrane region" description="Helical" evidence="1">
    <location>
        <begin position="102"/>
        <end position="122"/>
    </location>
</feature>
<evidence type="ECO:0000256" key="1">
    <source>
        <dbReference type="SAM" id="Phobius"/>
    </source>
</evidence>
<name>A0ABY6HQB8_9ARCH</name>
<accession>A0ABY6HQB8</accession>
<keyword evidence="1" id="KW-0472">Membrane</keyword>
<dbReference type="EMBL" id="CP104013">
    <property type="protein sequence ID" value="UYP45621.1"/>
    <property type="molecule type" value="Genomic_DNA"/>
</dbReference>
<feature type="transmembrane region" description="Helical" evidence="1">
    <location>
        <begin position="51"/>
        <end position="73"/>
    </location>
</feature>